<dbReference type="InterPro" id="IPR002716">
    <property type="entry name" value="PIN_dom"/>
</dbReference>
<gene>
    <name evidence="5" type="primary">vapC</name>
    <name evidence="7" type="ORF">OEG82_19550</name>
</gene>
<sequence>MFIDSSALVAVMTEENDAVMLLEQMGDADARFVSAAVVWEVVVNLAKKRSLAIPTALAELQDFLKEFDIQIAPITQDAGFVALDAFDRFGKGRHPASLNFGDCLSYGCAKVLDQPLLFKGNDFILTDVIAVQY</sequence>
<dbReference type="Pfam" id="PF01850">
    <property type="entry name" value="PIN"/>
    <property type="match status" value="1"/>
</dbReference>
<comment type="similarity">
    <text evidence="5">Belongs to the PINc/VapC protein family.</text>
</comment>
<comment type="cofactor">
    <cofactor evidence="5">
        <name>Mg(2+)</name>
        <dbReference type="ChEBI" id="CHEBI:18420"/>
    </cofactor>
</comment>
<evidence type="ECO:0000256" key="1">
    <source>
        <dbReference type="ARBA" id="ARBA00022649"/>
    </source>
</evidence>
<evidence type="ECO:0000256" key="3">
    <source>
        <dbReference type="ARBA" id="ARBA00022723"/>
    </source>
</evidence>
<accession>A0ABT3YJX3</accession>
<evidence type="ECO:0000256" key="4">
    <source>
        <dbReference type="ARBA" id="ARBA00022801"/>
    </source>
</evidence>
<organism evidence="7 8">
    <name type="scientific">Hoeflea ulvae</name>
    <dbReference type="NCBI Taxonomy" id="2983764"/>
    <lineage>
        <taxon>Bacteria</taxon>
        <taxon>Pseudomonadati</taxon>
        <taxon>Pseudomonadota</taxon>
        <taxon>Alphaproteobacteria</taxon>
        <taxon>Hyphomicrobiales</taxon>
        <taxon>Rhizobiaceae</taxon>
        <taxon>Hoeflea</taxon>
    </lineage>
</organism>
<keyword evidence="4 5" id="KW-0378">Hydrolase</keyword>
<evidence type="ECO:0000256" key="5">
    <source>
        <dbReference type="HAMAP-Rule" id="MF_00265"/>
    </source>
</evidence>
<proteinExistence type="inferred from homology"/>
<dbReference type="SUPFAM" id="SSF88723">
    <property type="entry name" value="PIN domain-like"/>
    <property type="match status" value="1"/>
</dbReference>
<keyword evidence="1 5" id="KW-1277">Toxin-antitoxin system</keyword>
<dbReference type="CDD" id="cd09871">
    <property type="entry name" value="PIN_MtVapC28-VapC30-like"/>
    <property type="match status" value="1"/>
</dbReference>
<keyword evidence="3 5" id="KW-0479">Metal-binding</keyword>
<comment type="caution">
    <text evidence="7">The sequence shown here is derived from an EMBL/GenBank/DDBJ whole genome shotgun (WGS) entry which is preliminary data.</text>
</comment>
<dbReference type="Proteomes" id="UP001081283">
    <property type="component" value="Unassembled WGS sequence"/>
</dbReference>
<evidence type="ECO:0000313" key="8">
    <source>
        <dbReference type="Proteomes" id="UP001081283"/>
    </source>
</evidence>
<keyword evidence="5" id="KW-0460">Magnesium</keyword>
<dbReference type="RefSeq" id="WP_267614035.1">
    <property type="nucleotide sequence ID" value="NZ_JAOVZQ010000001.1"/>
</dbReference>
<evidence type="ECO:0000259" key="6">
    <source>
        <dbReference type="Pfam" id="PF01850"/>
    </source>
</evidence>
<dbReference type="InterPro" id="IPR022907">
    <property type="entry name" value="VapC_family"/>
</dbReference>
<feature type="binding site" evidence="5">
    <location>
        <position position="102"/>
    </location>
    <ligand>
        <name>Mg(2+)</name>
        <dbReference type="ChEBI" id="CHEBI:18420"/>
    </ligand>
</feature>
<evidence type="ECO:0000313" key="7">
    <source>
        <dbReference type="EMBL" id="MCY0096193.1"/>
    </source>
</evidence>
<dbReference type="Gene3D" id="3.40.50.1010">
    <property type="entry name" value="5'-nuclease"/>
    <property type="match status" value="1"/>
</dbReference>
<keyword evidence="2 5" id="KW-0540">Nuclease</keyword>
<keyword evidence="8" id="KW-1185">Reference proteome</keyword>
<evidence type="ECO:0000256" key="2">
    <source>
        <dbReference type="ARBA" id="ARBA00022722"/>
    </source>
</evidence>
<reference evidence="7" key="1">
    <citation type="submission" date="2022-10" db="EMBL/GenBank/DDBJ databases">
        <title>Hoeflea sp. J2-29, isolated from marine algae.</title>
        <authorList>
            <person name="Kristyanto S."/>
            <person name="Kim J.M."/>
            <person name="Jeon C.O."/>
        </authorList>
    </citation>
    <scope>NUCLEOTIDE SEQUENCE</scope>
    <source>
        <strain evidence="7">J2-29</strain>
    </source>
</reference>
<protein>
    <recommendedName>
        <fullName evidence="5">Ribonuclease VapC</fullName>
        <shortName evidence="5">RNase VapC</shortName>
        <ecNumber evidence="5">3.1.-.-</ecNumber>
    </recommendedName>
    <alternativeName>
        <fullName evidence="5">Toxin VapC</fullName>
    </alternativeName>
</protein>
<comment type="function">
    <text evidence="5">Toxic component of a toxin-antitoxin (TA) system. An RNase.</text>
</comment>
<dbReference type="HAMAP" id="MF_00265">
    <property type="entry name" value="VapC_Nob1"/>
    <property type="match status" value="1"/>
</dbReference>
<dbReference type="InterPro" id="IPR029060">
    <property type="entry name" value="PIN-like_dom_sf"/>
</dbReference>
<keyword evidence="5" id="KW-0800">Toxin</keyword>
<dbReference type="EMBL" id="JAOVZQ010000001">
    <property type="protein sequence ID" value="MCY0096193.1"/>
    <property type="molecule type" value="Genomic_DNA"/>
</dbReference>
<name>A0ABT3YJX3_9HYPH</name>
<dbReference type="EC" id="3.1.-.-" evidence="5"/>
<feature type="binding site" evidence="5">
    <location>
        <position position="4"/>
    </location>
    <ligand>
        <name>Mg(2+)</name>
        <dbReference type="ChEBI" id="CHEBI:18420"/>
    </ligand>
</feature>
<feature type="domain" description="PIN" evidence="6">
    <location>
        <begin position="1"/>
        <end position="125"/>
    </location>
</feature>